<keyword evidence="2" id="KW-1185">Reference proteome</keyword>
<reference evidence="3" key="1">
    <citation type="submission" date="2022-11" db="UniProtKB">
        <authorList>
            <consortium name="WormBaseParasite"/>
        </authorList>
    </citation>
    <scope>IDENTIFICATION</scope>
</reference>
<dbReference type="WBParaSite" id="PSAMB.scaffold4382size14830.g24186.t1">
    <property type="protein sequence ID" value="PSAMB.scaffold4382size14830.g24186.t1"/>
    <property type="gene ID" value="PSAMB.scaffold4382size14830.g24186"/>
</dbReference>
<feature type="compositionally biased region" description="Polar residues" evidence="1">
    <location>
        <begin position="8"/>
        <end position="24"/>
    </location>
</feature>
<accession>A0A914WLF1</accession>
<organism evidence="2 3">
    <name type="scientific">Plectus sambesii</name>
    <dbReference type="NCBI Taxonomy" id="2011161"/>
    <lineage>
        <taxon>Eukaryota</taxon>
        <taxon>Metazoa</taxon>
        <taxon>Ecdysozoa</taxon>
        <taxon>Nematoda</taxon>
        <taxon>Chromadorea</taxon>
        <taxon>Plectida</taxon>
        <taxon>Plectina</taxon>
        <taxon>Plectoidea</taxon>
        <taxon>Plectidae</taxon>
        <taxon>Plectus</taxon>
    </lineage>
</organism>
<proteinExistence type="predicted"/>
<evidence type="ECO:0000256" key="1">
    <source>
        <dbReference type="SAM" id="MobiDB-lite"/>
    </source>
</evidence>
<protein>
    <submittedName>
        <fullName evidence="3">Uncharacterized protein</fullName>
    </submittedName>
</protein>
<feature type="region of interest" description="Disordered" evidence="1">
    <location>
        <begin position="1"/>
        <end position="31"/>
    </location>
</feature>
<evidence type="ECO:0000313" key="3">
    <source>
        <dbReference type="WBParaSite" id="PSAMB.scaffold4382size14830.g24186.t1"/>
    </source>
</evidence>
<dbReference type="Proteomes" id="UP000887566">
    <property type="component" value="Unplaced"/>
</dbReference>
<sequence>MEGLEVPTAQTRANLFNRENTKSPASFYREDSLNPGKHALWHRKKGAVKVERREWRGEDKEGLFETSSTAATADHDDGRVANRTNTAVDQQHTMASIRADDRNWDTALRRHSVTSAFHDRRRAPLANRWPTDFAD</sequence>
<evidence type="ECO:0000313" key="2">
    <source>
        <dbReference type="Proteomes" id="UP000887566"/>
    </source>
</evidence>
<dbReference type="AlphaFoldDB" id="A0A914WLF1"/>
<name>A0A914WLF1_9BILA</name>